<dbReference type="SUPFAM" id="SSF52402">
    <property type="entry name" value="Adenine nucleotide alpha hydrolases-like"/>
    <property type="match status" value="2"/>
</dbReference>
<protein>
    <submittedName>
        <fullName evidence="4">Nucleotide-binding universal stress UspA family protein</fullName>
    </submittedName>
</protein>
<dbReference type="CDD" id="cd00293">
    <property type="entry name" value="USP-like"/>
    <property type="match status" value="1"/>
</dbReference>
<feature type="coiled-coil region" evidence="2">
    <location>
        <begin position="54"/>
        <end position="81"/>
    </location>
</feature>
<dbReference type="InterPro" id="IPR006015">
    <property type="entry name" value="Universal_stress_UspA"/>
</dbReference>
<keyword evidence="2" id="KW-0175">Coiled coil</keyword>
<comment type="caution">
    <text evidence="4">The sequence shown here is derived from an EMBL/GenBank/DDBJ whole genome shotgun (WGS) entry which is preliminary data.</text>
</comment>
<reference evidence="4 5" key="1">
    <citation type="submission" date="2018-04" db="EMBL/GenBank/DDBJ databases">
        <title>Genomic Encyclopedia of Archaeal and Bacterial Type Strains, Phase II (KMG-II): from individual species to whole genera.</title>
        <authorList>
            <person name="Goeker M."/>
        </authorList>
    </citation>
    <scope>NUCLEOTIDE SEQUENCE [LARGE SCALE GENOMIC DNA]</scope>
    <source>
        <strain evidence="4 5">DSM 23382</strain>
    </source>
</reference>
<dbReference type="Proteomes" id="UP000244081">
    <property type="component" value="Unassembled WGS sequence"/>
</dbReference>
<dbReference type="PRINTS" id="PR01438">
    <property type="entry name" value="UNVRSLSTRESS"/>
</dbReference>
<gene>
    <name evidence="4" type="ORF">C8N35_101451</name>
</gene>
<evidence type="ECO:0000259" key="3">
    <source>
        <dbReference type="Pfam" id="PF00582"/>
    </source>
</evidence>
<evidence type="ECO:0000313" key="5">
    <source>
        <dbReference type="Proteomes" id="UP000244081"/>
    </source>
</evidence>
<dbReference type="InterPro" id="IPR006016">
    <property type="entry name" value="UspA"/>
</dbReference>
<sequence>MALKDITTLVDLRGPKNAMNVALDLAGRTEAHVTGLALAYNPVMPGYLIAPMPADYLEQARKQSEDDAKAALQEFNAASDRNGVKYEGRVVQMAGGGAADPFIAQCRLSDLIVMGQYDAERGDAIGEVLIEAALFDSGVPVMIVPYAGKPKFSAEHVMIAWDGSATAVHAIRSSLPLLQLAGKITVVMVDRGQKRDGEPGAEVATYLARHGFKVNLETVASPDTSVADAMLNFVSDNGVDMVVMGGYGHSRMREFVLGGATYGMLKSMTVPVVMAH</sequence>
<dbReference type="PANTHER" id="PTHR46268:SF15">
    <property type="entry name" value="UNIVERSAL STRESS PROTEIN HP_0031"/>
    <property type="match status" value="1"/>
</dbReference>
<dbReference type="AlphaFoldDB" id="A0A2T5VF85"/>
<organism evidence="4 5">
    <name type="scientific">Breoghania corrubedonensis</name>
    <dbReference type="NCBI Taxonomy" id="665038"/>
    <lineage>
        <taxon>Bacteria</taxon>
        <taxon>Pseudomonadati</taxon>
        <taxon>Pseudomonadota</taxon>
        <taxon>Alphaproteobacteria</taxon>
        <taxon>Hyphomicrobiales</taxon>
        <taxon>Stappiaceae</taxon>
        <taxon>Breoghania</taxon>
    </lineage>
</organism>
<dbReference type="EMBL" id="QAYG01000001">
    <property type="protein sequence ID" value="PTW62408.1"/>
    <property type="molecule type" value="Genomic_DNA"/>
</dbReference>
<dbReference type="Pfam" id="PF00582">
    <property type="entry name" value="Usp"/>
    <property type="match status" value="1"/>
</dbReference>
<dbReference type="OrthoDB" id="9804721at2"/>
<evidence type="ECO:0000256" key="2">
    <source>
        <dbReference type="SAM" id="Coils"/>
    </source>
</evidence>
<feature type="domain" description="UspA" evidence="3">
    <location>
        <begin position="206"/>
        <end position="275"/>
    </location>
</feature>
<evidence type="ECO:0000313" key="4">
    <source>
        <dbReference type="EMBL" id="PTW62408.1"/>
    </source>
</evidence>
<dbReference type="Gene3D" id="3.40.50.12370">
    <property type="match status" value="1"/>
</dbReference>
<accession>A0A2T5VF85</accession>
<dbReference type="PANTHER" id="PTHR46268">
    <property type="entry name" value="STRESS RESPONSE PROTEIN NHAX"/>
    <property type="match status" value="1"/>
</dbReference>
<comment type="similarity">
    <text evidence="1">Belongs to the universal stress protein A family.</text>
</comment>
<proteinExistence type="inferred from homology"/>
<dbReference type="RefSeq" id="WP_107987982.1">
    <property type="nucleotide sequence ID" value="NZ_QAYG01000001.1"/>
</dbReference>
<keyword evidence="5" id="KW-1185">Reference proteome</keyword>
<evidence type="ECO:0000256" key="1">
    <source>
        <dbReference type="ARBA" id="ARBA00008791"/>
    </source>
</evidence>
<name>A0A2T5VF85_9HYPH</name>